<dbReference type="InterPro" id="IPR029045">
    <property type="entry name" value="ClpP/crotonase-like_dom_sf"/>
</dbReference>
<reference evidence="2 4" key="2">
    <citation type="submission" date="2019-09" db="EMBL/GenBank/DDBJ databases">
        <title>A bacterium isolated from glacier soil.</title>
        <authorList>
            <person name="Liu Q."/>
        </authorList>
    </citation>
    <scope>NUCLEOTIDE SEQUENCE [LARGE SCALE GENOMIC DNA]</scope>
    <source>
        <strain evidence="2 4">MDT1-10-3</strain>
    </source>
</reference>
<dbReference type="OrthoDB" id="6397760at2"/>
<gene>
    <name evidence="3" type="ORF">ACD591_08430</name>
    <name evidence="2" type="ORF">FOE74_15680</name>
</gene>
<sequence length="452" mass="51333">MFLQQPFSPYLFIYCMKSSTPFFLSLLLMFCTSYLCNGQASNTQSVKVDRLIKSINLSLDNHYVFPDKAQKIIKFLQIQTKNKAYSSFSNDPHKLAKQIQADIYKIHRDPHMLVEFNPGLTDRLQGKIEPTEEEIMQSKAFWKENNYLFKKVELLPGNIGYLPLNGFVEHVEEAKPIIASALGFLANTSAIIIDLRENRGGYPGMVSQLESYFFKEKTRMNDLVNRSNRDTTFYYADPAKTDGLTLSMPIYILTSKKTFSAAEDFSYAMQHAKRAILVGEVTGGGAHPTKPFSVGQGFIISIPFARSLNSVTQTDWEGTGVIPDFKIEATKALLKAQELVFRDRQTTAKNEKERQKLEYLINALYVNNDLLTLPLDQFDQLTGTYGPLVIYRDGNKLYCKIADKVTELAHISKNLFVLDGNAHIEFIKDNTGNYSRAKIFVSDGDMFEEPRI</sequence>
<proteinExistence type="predicted"/>
<evidence type="ECO:0000259" key="1">
    <source>
        <dbReference type="SMART" id="SM00245"/>
    </source>
</evidence>
<dbReference type="SUPFAM" id="SSF52096">
    <property type="entry name" value="ClpP/crotonase"/>
    <property type="match status" value="1"/>
</dbReference>
<comment type="caution">
    <text evidence="2">The sequence shown here is derived from an EMBL/GenBank/DDBJ whole genome shotgun (WGS) entry which is preliminary data.</text>
</comment>
<evidence type="ECO:0000313" key="2">
    <source>
        <dbReference type="EMBL" id="KAA6432532.1"/>
    </source>
</evidence>
<accession>A0A5M8QDN1</accession>
<dbReference type="Gene3D" id="3.90.226.10">
    <property type="entry name" value="2-enoyl-CoA Hydratase, Chain A, domain 1"/>
    <property type="match status" value="1"/>
</dbReference>
<dbReference type="Proteomes" id="UP000323866">
    <property type="component" value="Unassembled WGS sequence"/>
</dbReference>
<reference evidence="3 5" key="3">
    <citation type="submission" date="2024-08" db="EMBL/GenBank/DDBJ databases">
        <authorList>
            <person name="Wei W."/>
        </authorList>
    </citation>
    <scope>NUCLEOTIDE SEQUENCE [LARGE SCALE GENOMIC DNA]</scope>
    <source>
        <strain evidence="3 5">XU2</strain>
    </source>
</reference>
<name>A0A5M8QDN1_9BACT</name>
<dbReference type="EMBL" id="JBGOGF010000004">
    <property type="protein sequence ID" value="MFA1771313.1"/>
    <property type="molecule type" value="Genomic_DNA"/>
</dbReference>
<dbReference type="AlphaFoldDB" id="A0A5M8QDN1"/>
<organism evidence="2 4">
    <name type="scientific">Rufibacter glacialis</name>
    <dbReference type="NCBI Taxonomy" id="1259555"/>
    <lineage>
        <taxon>Bacteria</taxon>
        <taxon>Pseudomonadati</taxon>
        <taxon>Bacteroidota</taxon>
        <taxon>Cytophagia</taxon>
        <taxon>Cytophagales</taxon>
        <taxon>Hymenobacteraceae</taxon>
        <taxon>Rufibacter</taxon>
    </lineage>
</organism>
<dbReference type="Pfam" id="PF03572">
    <property type="entry name" value="Peptidase_S41"/>
    <property type="match status" value="1"/>
</dbReference>
<dbReference type="RefSeq" id="WP_149099563.1">
    <property type="nucleotide sequence ID" value="NZ_BMMG01000005.1"/>
</dbReference>
<dbReference type="Gene3D" id="3.30.750.44">
    <property type="match status" value="1"/>
</dbReference>
<dbReference type="InterPro" id="IPR005151">
    <property type="entry name" value="Tail-specific_protease"/>
</dbReference>
<dbReference type="EMBL" id="VKKZ01000022">
    <property type="protein sequence ID" value="KAA6432532.1"/>
    <property type="molecule type" value="Genomic_DNA"/>
</dbReference>
<keyword evidence="5" id="KW-1185">Reference proteome</keyword>
<evidence type="ECO:0000313" key="4">
    <source>
        <dbReference type="Proteomes" id="UP000323866"/>
    </source>
</evidence>
<dbReference type="SMART" id="SM00245">
    <property type="entry name" value="TSPc"/>
    <property type="match status" value="1"/>
</dbReference>
<dbReference type="CDD" id="cd07563">
    <property type="entry name" value="Peptidase_S41_IRBP"/>
    <property type="match status" value="1"/>
</dbReference>
<dbReference type="GO" id="GO:0006508">
    <property type="term" value="P:proteolysis"/>
    <property type="evidence" value="ECO:0007669"/>
    <property type="project" value="InterPro"/>
</dbReference>
<dbReference type="GO" id="GO:0008236">
    <property type="term" value="F:serine-type peptidase activity"/>
    <property type="evidence" value="ECO:0007669"/>
    <property type="project" value="InterPro"/>
</dbReference>
<dbReference type="Proteomes" id="UP001570846">
    <property type="component" value="Unassembled WGS sequence"/>
</dbReference>
<dbReference type="PANTHER" id="PTHR11261:SF3">
    <property type="entry name" value="RETINOL-BINDING PROTEIN 3"/>
    <property type="match status" value="1"/>
</dbReference>
<reference evidence="2 4" key="1">
    <citation type="submission" date="2019-07" db="EMBL/GenBank/DDBJ databases">
        <authorList>
            <person name="Qu J.-H."/>
        </authorList>
    </citation>
    <scope>NUCLEOTIDE SEQUENCE [LARGE SCALE GENOMIC DNA]</scope>
    <source>
        <strain evidence="2 4">MDT1-10-3</strain>
    </source>
</reference>
<evidence type="ECO:0000313" key="5">
    <source>
        <dbReference type="Proteomes" id="UP001570846"/>
    </source>
</evidence>
<protein>
    <submittedName>
        <fullName evidence="3">S41 family peptidase</fullName>
    </submittedName>
</protein>
<feature type="domain" description="Tail specific protease" evidence="1">
    <location>
        <begin position="128"/>
        <end position="328"/>
    </location>
</feature>
<evidence type="ECO:0000313" key="3">
    <source>
        <dbReference type="EMBL" id="MFA1771313.1"/>
    </source>
</evidence>
<dbReference type="PANTHER" id="PTHR11261">
    <property type="entry name" value="INTERPHOTORECEPTOR RETINOID-BINDING PROTEIN"/>
    <property type="match status" value="1"/>
</dbReference>